<dbReference type="PROSITE" id="PS00237">
    <property type="entry name" value="G_PROTEIN_RECEP_F1_1"/>
    <property type="match status" value="1"/>
</dbReference>
<feature type="transmembrane region" description="Helical" evidence="9">
    <location>
        <begin position="79"/>
        <end position="98"/>
    </location>
</feature>
<evidence type="ECO:0000256" key="8">
    <source>
        <dbReference type="RuleBase" id="RU000688"/>
    </source>
</evidence>
<gene>
    <name evidence="11" type="primary">ORF101415</name>
</gene>
<comment type="subcellular location">
    <subcellularLocation>
        <location evidence="1">Membrane</location>
        <topology evidence="1">Multi-pass membrane protein</topology>
    </subcellularLocation>
</comment>
<feature type="transmembrane region" description="Helical" evidence="9">
    <location>
        <begin position="157"/>
        <end position="177"/>
    </location>
</feature>
<dbReference type="InterPro" id="IPR017452">
    <property type="entry name" value="GPCR_Rhodpsn_7TM"/>
</dbReference>
<keyword evidence="7 8" id="KW-0807">Transducer</keyword>
<feature type="transmembrane region" description="Helical" evidence="9">
    <location>
        <begin position="208"/>
        <end position="231"/>
    </location>
</feature>
<keyword evidence="4 8" id="KW-0297">G-protein coupled receptor</keyword>
<dbReference type="SUPFAM" id="SSF81321">
    <property type="entry name" value="Family A G protein-coupled receptor-like"/>
    <property type="match status" value="1"/>
</dbReference>
<dbReference type="AlphaFoldDB" id="A0A0B7A9V1"/>
<evidence type="ECO:0000256" key="5">
    <source>
        <dbReference type="ARBA" id="ARBA00023136"/>
    </source>
</evidence>
<dbReference type="PRINTS" id="PR00237">
    <property type="entry name" value="GPCRRHODOPSN"/>
</dbReference>
<comment type="similarity">
    <text evidence="8">Belongs to the G-protein coupled receptor 1 family.</text>
</comment>
<feature type="transmembrane region" description="Helical" evidence="9">
    <location>
        <begin position="118"/>
        <end position="136"/>
    </location>
</feature>
<dbReference type="PANTHER" id="PTHR24238:SF47">
    <property type="entry name" value="ECDYSTEROIDS_DOPAMINE RECEPTOR-RELATED"/>
    <property type="match status" value="1"/>
</dbReference>
<evidence type="ECO:0000256" key="2">
    <source>
        <dbReference type="ARBA" id="ARBA00022692"/>
    </source>
</evidence>
<evidence type="ECO:0000256" key="6">
    <source>
        <dbReference type="ARBA" id="ARBA00023170"/>
    </source>
</evidence>
<name>A0A0B7A9V1_9EUPU</name>
<accession>A0A0B7A9V1</accession>
<keyword evidence="3 9" id="KW-1133">Transmembrane helix</keyword>
<sequence length="594" mass="68057">MSALEDTNYTNATQSGNNIADELISIHSDFQTWQRTKVLDLSPVIVLDVIYMLFGVVGNSVVCYICMCRMQHTVINSCILSLAILELLGCIFMIPVDITEILNAYVFDFPILCKSEKYFTKFIIFSTGCILVAIATERYKLIVKPHGRHMTLCQFRIAITAAVVFSAILAVPDAILAGSETVQTAFGYGVVCSTYHSDQYRFSVFPKLWGMIVSVIYFLSIVSITTIYCLIASKLWKREKVHTDRRSIPNTPDSTLQRRTRCHSFQEKRSHEHVEGKVGASLSFLDSLRSTYPDHGSINNSSHLSLTEPKDVIIPENILMINQYQELDQHHIDFDIGNSFRKQNNEKYHSLKKQITKMKRNKDSDIGHYMNNDSNVSHFQICNEQYRGEDDISSSHLLIPNGQCPNKKDCSENVFSFNSKVQRYLANNRNEHANENMKKSYQNEVTQSTLFLNSFLTKNNERKHESFLQRRHSHNPDNSHPILRELKSIGSLHRKSRYSRKRTTFIMFIITLTSILSHLPHIVVMLYSLVQPGVTVHLLADESVIFNVAWNSFFISLATHPFMYGFWNGRFNDALCLLFKGLKQDKIKIDNNSG</sequence>
<evidence type="ECO:0000256" key="1">
    <source>
        <dbReference type="ARBA" id="ARBA00004141"/>
    </source>
</evidence>
<keyword evidence="6 8" id="KW-0675">Receptor</keyword>
<dbReference type="EMBL" id="HACG01029900">
    <property type="protein sequence ID" value="CEK76765.1"/>
    <property type="molecule type" value="Transcribed_RNA"/>
</dbReference>
<evidence type="ECO:0000256" key="9">
    <source>
        <dbReference type="SAM" id="Phobius"/>
    </source>
</evidence>
<protein>
    <recommendedName>
        <fullName evidence="10">G-protein coupled receptors family 1 profile domain-containing protein</fullName>
    </recommendedName>
</protein>
<proteinExistence type="inferred from homology"/>
<feature type="transmembrane region" description="Helical" evidence="9">
    <location>
        <begin position="548"/>
        <end position="567"/>
    </location>
</feature>
<feature type="non-terminal residue" evidence="11">
    <location>
        <position position="594"/>
    </location>
</feature>
<dbReference type="PANTHER" id="PTHR24238">
    <property type="entry name" value="G-PROTEIN COUPLED RECEPTOR"/>
    <property type="match status" value="1"/>
</dbReference>
<evidence type="ECO:0000256" key="4">
    <source>
        <dbReference type="ARBA" id="ARBA00023040"/>
    </source>
</evidence>
<evidence type="ECO:0000256" key="3">
    <source>
        <dbReference type="ARBA" id="ARBA00022989"/>
    </source>
</evidence>
<feature type="transmembrane region" description="Helical" evidence="9">
    <location>
        <begin position="504"/>
        <end position="528"/>
    </location>
</feature>
<dbReference type="CDD" id="cd00637">
    <property type="entry name" value="7tm_classA_rhodopsin-like"/>
    <property type="match status" value="2"/>
</dbReference>
<dbReference type="GO" id="GO:0016020">
    <property type="term" value="C:membrane"/>
    <property type="evidence" value="ECO:0007669"/>
    <property type="project" value="UniProtKB-SubCell"/>
</dbReference>
<evidence type="ECO:0000313" key="11">
    <source>
        <dbReference type="EMBL" id="CEK76765.1"/>
    </source>
</evidence>
<reference evidence="11" key="1">
    <citation type="submission" date="2014-12" db="EMBL/GenBank/DDBJ databases">
        <title>Insight into the proteome of Arion vulgaris.</title>
        <authorList>
            <person name="Aradska J."/>
            <person name="Bulat T."/>
            <person name="Smidak R."/>
            <person name="Sarate P."/>
            <person name="Gangsoo J."/>
            <person name="Sialana F."/>
            <person name="Bilban M."/>
            <person name="Lubec G."/>
        </authorList>
    </citation>
    <scope>NUCLEOTIDE SEQUENCE</scope>
    <source>
        <tissue evidence="11">Skin</tissue>
    </source>
</reference>
<keyword evidence="5 9" id="KW-0472">Membrane</keyword>
<feature type="domain" description="G-protein coupled receptors family 1 profile" evidence="10">
    <location>
        <begin position="58"/>
        <end position="564"/>
    </location>
</feature>
<dbReference type="GO" id="GO:0004930">
    <property type="term" value="F:G protein-coupled receptor activity"/>
    <property type="evidence" value="ECO:0007669"/>
    <property type="project" value="UniProtKB-KW"/>
</dbReference>
<evidence type="ECO:0000259" key="10">
    <source>
        <dbReference type="PROSITE" id="PS50262"/>
    </source>
</evidence>
<keyword evidence="2 8" id="KW-0812">Transmembrane</keyword>
<organism evidence="11">
    <name type="scientific">Arion vulgaris</name>
    <dbReference type="NCBI Taxonomy" id="1028688"/>
    <lineage>
        <taxon>Eukaryota</taxon>
        <taxon>Metazoa</taxon>
        <taxon>Spiralia</taxon>
        <taxon>Lophotrochozoa</taxon>
        <taxon>Mollusca</taxon>
        <taxon>Gastropoda</taxon>
        <taxon>Heterobranchia</taxon>
        <taxon>Euthyneura</taxon>
        <taxon>Panpulmonata</taxon>
        <taxon>Eupulmonata</taxon>
        <taxon>Stylommatophora</taxon>
        <taxon>Helicina</taxon>
        <taxon>Arionoidea</taxon>
        <taxon>Arionidae</taxon>
        <taxon>Arion</taxon>
    </lineage>
</organism>
<evidence type="ECO:0000256" key="7">
    <source>
        <dbReference type="ARBA" id="ARBA00023224"/>
    </source>
</evidence>
<dbReference type="PROSITE" id="PS50262">
    <property type="entry name" value="G_PROTEIN_RECEP_F1_2"/>
    <property type="match status" value="1"/>
</dbReference>
<dbReference type="InterPro" id="IPR000276">
    <property type="entry name" value="GPCR_Rhodpsn"/>
</dbReference>
<dbReference type="Pfam" id="PF00001">
    <property type="entry name" value="7tm_1"/>
    <property type="match status" value="1"/>
</dbReference>
<feature type="transmembrane region" description="Helical" evidence="9">
    <location>
        <begin position="49"/>
        <end position="67"/>
    </location>
</feature>
<dbReference type="Gene3D" id="1.20.1070.10">
    <property type="entry name" value="Rhodopsin 7-helix transmembrane proteins"/>
    <property type="match status" value="2"/>
</dbReference>